<comment type="caution">
    <text evidence="1">The sequence shown here is derived from an EMBL/GenBank/DDBJ whole genome shotgun (WGS) entry which is preliminary data.</text>
</comment>
<evidence type="ECO:0000313" key="2">
    <source>
        <dbReference type="EMBL" id="MBB2193664.1"/>
    </source>
</evidence>
<proteinExistence type="predicted"/>
<dbReference type="Proteomes" id="UP000540490">
    <property type="component" value="Unassembled WGS sequence"/>
</dbReference>
<dbReference type="AlphaFoldDB" id="A0A7W4IKU2"/>
<accession>A0A7W4IKU2</accession>
<gene>
    <name evidence="2" type="ORF">HLH25_08415</name>
    <name evidence="1" type="ORF">HLH26_08440</name>
</gene>
<evidence type="ECO:0000313" key="4">
    <source>
        <dbReference type="Proteomes" id="UP000561077"/>
    </source>
</evidence>
<evidence type="ECO:0000313" key="3">
    <source>
        <dbReference type="Proteomes" id="UP000540490"/>
    </source>
</evidence>
<dbReference type="EMBL" id="JABEQO010000008">
    <property type="protein sequence ID" value="MBB2164569.1"/>
    <property type="molecule type" value="Genomic_DNA"/>
</dbReference>
<reference evidence="3 4" key="1">
    <citation type="submission" date="2020-04" db="EMBL/GenBank/DDBJ databases">
        <title>Description of novel Gluconacetobacter.</title>
        <authorList>
            <person name="Sombolestani A."/>
        </authorList>
    </citation>
    <scope>NUCLEOTIDE SEQUENCE [LARGE SCALE GENOMIC DNA]</scope>
    <source>
        <strain evidence="2 3">LMG 1728</strain>
        <strain evidence="1 4">LMG 1731</strain>
    </source>
</reference>
<organism evidence="1 4">
    <name type="scientific">Gluconacetobacter dulcium</name>
    <dbReference type="NCBI Taxonomy" id="2729096"/>
    <lineage>
        <taxon>Bacteria</taxon>
        <taxon>Pseudomonadati</taxon>
        <taxon>Pseudomonadota</taxon>
        <taxon>Alphaproteobacteria</taxon>
        <taxon>Acetobacterales</taxon>
        <taxon>Acetobacteraceae</taxon>
        <taxon>Gluconacetobacter</taxon>
    </lineage>
</organism>
<dbReference type="EMBL" id="JABEQN010000008">
    <property type="protein sequence ID" value="MBB2193664.1"/>
    <property type="molecule type" value="Genomic_DNA"/>
</dbReference>
<protein>
    <submittedName>
        <fullName evidence="1">Uncharacterized protein</fullName>
    </submittedName>
</protein>
<sequence>MDDSTSSSRLRMPEQQAFLPPTHPLDLLAAALDALLATPADGKRWTPSLSNLAADRLQRPEQAFSLASGEAIEMGEDAETACSAGLAARDKAWRATLSRLAAHLAVRNQVMLLGPQRVDEEPQTAALFGLLANALSMVTLLAPDDAGSSQGPPAAGCYWAHQKKRSDEPRTGGDFGIVTDLDGGMVKLTLFQAKRPQQGQRFEDLRLDHTVHDGMPETPPENEASAYSQKRALDVIKRALARGCPRDQIFEWLGEKDRWHIACHQGKSSLFVPAYSYQQSTAFLAAELHGWRQNQDAGFGGWCYYVQWPYGDARSPWAISVLKALGPAGGTNASADSLPFVDILAQALSPEETDIGMVIPLGDLGYWAGTISALMPGMLWGGSAGSAEGAVGLVRAVAPTPREIRQIDLPRSATPKAGPGAAPAPVI</sequence>
<dbReference type="Proteomes" id="UP000561077">
    <property type="component" value="Unassembled WGS sequence"/>
</dbReference>
<keyword evidence="3" id="KW-1185">Reference proteome</keyword>
<name>A0A7W4IKU2_9PROT</name>
<evidence type="ECO:0000313" key="1">
    <source>
        <dbReference type="EMBL" id="MBB2164569.1"/>
    </source>
</evidence>
<dbReference type="RefSeq" id="WP_182973628.1">
    <property type="nucleotide sequence ID" value="NZ_JABEQN010000008.1"/>
</dbReference>